<dbReference type="EMBL" id="SJPM01000012">
    <property type="protein sequence ID" value="TWT92232.1"/>
    <property type="molecule type" value="Genomic_DNA"/>
</dbReference>
<sequence>MSINSKNSLVHSFLTLLHAPLLGTFFLAFAVPVLANEPIRTTQELVAAVKIAKAGDTIELAAGTFELDATLELSGNITLKGAGMDKTTLTHVPKWRPSTETLPDPEMRLEGLDVDAYLIRIMRDTNDVAISDMTLYGPQLHGAIFSWFSTGVHLHHLRIKETMWSGIRTFGMKRTKIHDCEFVDAGGRWQKGQPGVKGGITGGGIFAVWMSECEIFDNRFTRTRTGKEHEFYGIKVRQARQCRVHHNTIEVNFSMEFPFENDEDNELDHNVCHGTISIPKHAGGPVPESGKTFHIHHNYFKDSYSIEFVRNGVEIDHNLFDFDPQADHGNLISGFGKAPAKGPAVFHNNLVSNPGRGVIWINEPISNLVVRNNHIIARATATPRTEGLFGFHRDSNFSTIVIRDNVVECHKQSRPLLRNDESYAATMSGNVLSNVFDADRIDSARVNQNAGLEASLTFACGVHGEMTVDGWNVKQID</sequence>
<dbReference type="OrthoDB" id="238314at2"/>
<dbReference type="Pfam" id="PF13229">
    <property type="entry name" value="Beta_helix"/>
    <property type="match status" value="1"/>
</dbReference>
<dbReference type="InterPro" id="IPR012334">
    <property type="entry name" value="Pectin_lyas_fold"/>
</dbReference>
<dbReference type="InterPro" id="IPR011050">
    <property type="entry name" value="Pectin_lyase_fold/virulence"/>
</dbReference>
<organism evidence="2 3">
    <name type="scientific">Neorhodopirellula pilleata</name>
    <dbReference type="NCBI Taxonomy" id="2714738"/>
    <lineage>
        <taxon>Bacteria</taxon>
        <taxon>Pseudomonadati</taxon>
        <taxon>Planctomycetota</taxon>
        <taxon>Planctomycetia</taxon>
        <taxon>Pirellulales</taxon>
        <taxon>Pirellulaceae</taxon>
        <taxon>Neorhodopirellula</taxon>
    </lineage>
</organism>
<protein>
    <recommendedName>
        <fullName evidence="1">Right handed beta helix domain-containing protein</fullName>
    </recommendedName>
</protein>
<evidence type="ECO:0000313" key="3">
    <source>
        <dbReference type="Proteomes" id="UP000316213"/>
    </source>
</evidence>
<keyword evidence="3" id="KW-1185">Reference proteome</keyword>
<dbReference type="RefSeq" id="WP_146580699.1">
    <property type="nucleotide sequence ID" value="NZ_SJPM01000012.1"/>
</dbReference>
<gene>
    <name evidence="2" type="ORF">Pla100_47690</name>
</gene>
<proteinExistence type="predicted"/>
<reference evidence="2 3" key="1">
    <citation type="submission" date="2019-02" db="EMBL/GenBank/DDBJ databases">
        <title>Deep-cultivation of Planctomycetes and their phenomic and genomic characterization uncovers novel biology.</title>
        <authorList>
            <person name="Wiegand S."/>
            <person name="Jogler M."/>
            <person name="Boedeker C."/>
            <person name="Pinto D."/>
            <person name="Vollmers J."/>
            <person name="Rivas-Marin E."/>
            <person name="Kohn T."/>
            <person name="Peeters S.H."/>
            <person name="Heuer A."/>
            <person name="Rast P."/>
            <person name="Oberbeckmann S."/>
            <person name="Bunk B."/>
            <person name="Jeske O."/>
            <person name="Meyerdierks A."/>
            <person name="Storesund J.E."/>
            <person name="Kallscheuer N."/>
            <person name="Luecker S."/>
            <person name="Lage O.M."/>
            <person name="Pohl T."/>
            <person name="Merkel B.J."/>
            <person name="Hornburger P."/>
            <person name="Mueller R.-W."/>
            <person name="Bruemmer F."/>
            <person name="Labrenz M."/>
            <person name="Spormann A.M."/>
            <person name="Op Den Camp H."/>
            <person name="Overmann J."/>
            <person name="Amann R."/>
            <person name="Jetten M.S.M."/>
            <person name="Mascher T."/>
            <person name="Medema M.H."/>
            <person name="Devos D.P."/>
            <person name="Kaster A.-K."/>
            <person name="Ovreas L."/>
            <person name="Rohde M."/>
            <person name="Galperin M.Y."/>
            <person name="Jogler C."/>
        </authorList>
    </citation>
    <scope>NUCLEOTIDE SEQUENCE [LARGE SCALE GENOMIC DNA]</scope>
    <source>
        <strain evidence="2 3">Pla100</strain>
    </source>
</reference>
<comment type="caution">
    <text evidence="2">The sequence shown here is derived from an EMBL/GenBank/DDBJ whole genome shotgun (WGS) entry which is preliminary data.</text>
</comment>
<dbReference type="SUPFAM" id="SSF51126">
    <property type="entry name" value="Pectin lyase-like"/>
    <property type="match status" value="1"/>
</dbReference>
<accession>A0A5C5ZX74</accession>
<evidence type="ECO:0000313" key="2">
    <source>
        <dbReference type="EMBL" id="TWT92232.1"/>
    </source>
</evidence>
<evidence type="ECO:0000259" key="1">
    <source>
        <dbReference type="Pfam" id="PF13229"/>
    </source>
</evidence>
<dbReference type="InterPro" id="IPR039448">
    <property type="entry name" value="Beta_helix"/>
</dbReference>
<feature type="domain" description="Right handed beta helix" evidence="1">
    <location>
        <begin position="143"/>
        <end position="316"/>
    </location>
</feature>
<name>A0A5C5ZX74_9BACT</name>
<dbReference type="Gene3D" id="2.160.20.10">
    <property type="entry name" value="Single-stranded right-handed beta-helix, Pectin lyase-like"/>
    <property type="match status" value="1"/>
</dbReference>
<dbReference type="Proteomes" id="UP000316213">
    <property type="component" value="Unassembled WGS sequence"/>
</dbReference>
<dbReference type="AlphaFoldDB" id="A0A5C5ZX74"/>